<dbReference type="RefSeq" id="XP_003745293.1">
    <property type="nucleotide sequence ID" value="XM_003745245.2"/>
</dbReference>
<keyword evidence="2" id="KW-1185">Reference proteome</keyword>
<dbReference type="Pfam" id="PF00650">
    <property type="entry name" value="CRAL_TRIO"/>
    <property type="match status" value="1"/>
</dbReference>
<dbReference type="SUPFAM" id="SSF52087">
    <property type="entry name" value="CRAL/TRIO domain"/>
    <property type="match status" value="1"/>
</dbReference>
<dbReference type="Gene3D" id="1.10.8.20">
    <property type="entry name" value="N-terminal domain of phosphatidylinositol transfer protein sec14p"/>
    <property type="match status" value="1"/>
</dbReference>
<evidence type="ECO:0000313" key="2">
    <source>
        <dbReference type="Proteomes" id="UP000694867"/>
    </source>
</evidence>
<dbReference type="PROSITE" id="PS50191">
    <property type="entry name" value="CRAL_TRIO"/>
    <property type="match status" value="1"/>
</dbReference>
<dbReference type="GO" id="GO:1902936">
    <property type="term" value="F:phosphatidylinositol bisphosphate binding"/>
    <property type="evidence" value="ECO:0007669"/>
    <property type="project" value="TreeGrafter"/>
</dbReference>
<dbReference type="InterPro" id="IPR036273">
    <property type="entry name" value="CRAL/TRIO_N_dom_sf"/>
</dbReference>
<dbReference type="InterPro" id="IPR001251">
    <property type="entry name" value="CRAL-TRIO_dom"/>
</dbReference>
<dbReference type="CDD" id="cd00170">
    <property type="entry name" value="SEC14"/>
    <property type="match status" value="1"/>
</dbReference>
<gene>
    <name evidence="3" type="primary">LOC100899568</name>
</gene>
<dbReference type="PANTHER" id="PTHR10174:SF130">
    <property type="entry name" value="ALPHA-TOCOPHEROL TRANSFER PROTEIN-LIKE"/>
    <property type="match status" value="1"/>
</dbReference>
<feature type="domain" description="CRAL-TRIO" evidence="1">
    <location>
        <begin position="152"/>
        <end position="302"/>
    </location>
</feature>
<dbReference type="Gene3D" id="1.20.5.1200">
    <property type="entry name" value="Alpha-tocopherol transfer"/>
    <property type="match status" value="1"/>
</dbReference>
<dbReference type="InterPro" id="IPR036865">
    <property type="entry name" value="CRAL-TRIO_dom_sf"/>
</dbReference>
<name>A0AAJ6QVI6_9ACAR</name>
<dbReference type="SMART" id="SM01100">
    <property type="entry name" value="CRAL_TRIO_N"/>
    <property type="match status" value="1"/>
</dbReference>
<protein>
    <submittedName>
        <fullName evidence="3">Alpha-tocopherol transfer protein</fullName>
    </submittedName>
</protein>
<reference evidence="3" key="1">
    <citation type="submission" date="2025-08" db="UniProtKB">
        <authorList>
            <consortium name="RefSeq"/>
        </authorList>
    </citation>
    <scope>IDENTIFICATION</scope>
</reference>
<accession>A0AAJ6QVI6</accession>
<sequence>MVPGYRSPTIESLSLRVAFAVNPKCLNMAPRISSQNWLELRDIMDANVIDEEPIVPPELKPIAECELNETPENRSRCIETVLQLLSEDKRLKSRVDDAFLMRFLRPAKFNPHRACRMITRYYKMREEAPDIFENRYTPRDQLRSFGFNLCTVLPHKDAQGRTLFIVRAGAWDPSQLSKKDFFMSSLLMMELSIRDVQTLIKGTVVIIDMAGLSLTHIKNFTPKDLKRIVTMIQDCFPCRIKAIHVVNQPNIFSIIWAVVSQFLTSKIASRVHLHGENLEGLYQQVDRKFLPDILGGPEPLDCSPRVKELLDLNDALFEDGAYGYRDFKENYRSMKRSS</sequence>
<proteinExistence type="predicted"/>
<dbReference type="PRINTS" id="PR00180">
    <property type="entry name" value="CRETINALDHBP"/>
</dbReference>
<evidence type="ECO:0000313" key="3">
    <source>
        <dbReference type="RefSeq" id="XP_003745293.1"/>
    </source>
</evidence>
<dbReference type="AlphaFoldDB" id="A0AAJ6QVI6"/>
<dbReference type="KEGG" id="goe:100899568"/>
<dbReference type="InterPro" id="IPR011074">
    <property type="entry name" value="CRAL/TRIO_N_dom"/>
</dbReference>
<organism evidence="2 3">
    <name type="scientific">Galendromus occidentalis</name>
    <name type="common">western predatory mite</name>
    <dbReference type="NCBI Taxonomy" id="34638"/>
    <lineage>
        <taxon>Eukaryota</taxon>
        <taxon>Metazoa</taxon>
        <taxon>Ecdysozoa</taxon>
        <taxon>Arthropoda</taxon>
        <taxon>Chelicerata</taxon>
        <taxon>Arachnida</taxon>
        <taxon>Acari</taxon>
        <taxon>Parasitiformes</taxon>
        <taxon>Mesostigmata</taxon>
        <taxon>Gamasina</taxon>
        <taxon>Phytoseioidea</taxon>
        <taxon>Phytoseiidae</taxon>
        <taxon>Typhlodrominae</taxon>
        <taxon>Galendromus</taxon>
    </lineage>
</organism>
<dbReference type="Gene3D" id="3.40.525.10">
    <property type="entry name" value="CRAL-TRIO lipid binding domain"/>
    <property type="match status" value="1"/>
</dbReference>
<evidence type="ECO:0000259" key="1">
    <source>
        <dbReference type="PROSITE" id="PS50191"/>
    </source>
</evidence>
<dbReference type="GO" id="GO:0016020">
    <property type="term" value="C:membrane"/>
    <property type="evidence" value="ECO:0007669"/>
    <property type="project" value="TreeGrafter"/>
</dbReference>
<dbReference type="GeneID" id="100899568"/>
<dbReference type="Proteomes" id="UP000694867">
    <property type="component" value="Unplaced"/>
</dbReference>
<dbReference type="SMART" id="SM00516">
    <property type="entry name" value="SEC14"/>
    <property type="match status" value="1"/>
</dbReference>
<dbReference type="PANTHER" id="PTHR10174">
    <property type="entry name" value="ALPHA-TOCOPHEROL TRANSFER PROTEIN-RELATED"/>
    <property type="match status" value="1"/>
</dbReference>
<dbReference type="SUPFAM" id="SSF46938">
    <property type="entry name" value="CRAL/TRIO N-terminal domain"/>
    <property type="match status" value="1"/>
</dbReference>